<dbReference type="RefSeq" id="WP_382401590.1">
    <property type="nucleotide sequence ID" value="NZ_JBHTNH010000028.1"/>
</dbReference>
<reference evidence="2" key="1">
    <citation type="journal article" date="2019" name="Int. J. Syst. Evol. Microbiol.">
        <title>The Global Catalogue of Microorganisms (GCM) 10K type strain sequencing project: providing services to taxonomists for standard genome sequencing and annotation.</title>
        <authorList>
            <consortium name="The Broad Institute Genomics Platform"/>
            <consortium name="The Broad Institute Genome Sequencing Center for Infectious Disease"/>
            <person name="Wu L."/>
            <person name="Ma J."/>
        </authorList>
    </citation>
    <scope>NUCLEOTIDE SEQUENCE [LARGE SCALE GENOMIC DNA]</scope>
    <source>
        <strain evidence="2">CCUG 54822</strain>
    </source>
</reference>
<dbReference type="Proteomes" id="UP001597178">
    <property type="component" value="Unassembled WGS sequence"/>
</dbReference>
<protein>
    <submittedName>
        <fullName evidence="1">Uncharacterized protein</fullName>
    </submittedName>
</protein>
<organism evidence="1 2">
    <name type="scientific">Lentibacillus salinarum</name>
    <dbReference type="NCBI Taxonomy" id="446820"/>
    <lineage>
        <taxon>Bacteria</taxon>
        <taxon>Bacillati</taxon>
        <taxon>Bacillota</taxon>
        <taxon>Bacilli</taxon>
        <taxon>Bacillales</taxon>
        <taxon>Bacillaceae</taxon>
        <taxon>Lentibacillus</taxon>
    </lineage>
</organism>
<name>A0ABW3ZXZ8_9BACI</name>
<evidence type="ECO:0000313" key="1">
    <source>
        <dbReference type="EMBL" id="MFD1362743.1"/>
    </source>
</evidence>
<comment type="caution">
    <text evidence="1">The sequence shown here is derived from an EMBL/GenBank/DDBJ whole genome shotgun (WGS) entry which is preliminary data.</text>
</comment>
<accession>A0ABW3ZXZ8</accession>
<gene>
    <name evidence="1" type="ORF">ACFQ4A_13870</name>
</gene>
<dbReference type="EMBL" id="JBHTNH010000028">
    <property type="protein sequence ID" value="MFD1362743.1"/>
    <property type="molecule type" value="Genomic_DNA"/>
</dbReference>
<evidence type="ECO:0000313" key="2">
    <source>
        <dbReference type="Proteomes" id="UP001597178"/>
    </source>
</evidence>
<keyword evidence="2" id="KW-1185">Reference proteome</keyword>
<proteinExistence type="predicted"/>
<sequence length="47" mass="5498">MKMTDVLEDAKKEHVISQLQKANYNDTKGKSYRELKYKLAIIKANQN</sequence>